<evidence type="ECO:0000313" key="1">
    <source>
        <dbReference type="EMBL" id="PNR47776.1"/>
    </source>
</evidence>
<protein>
    <submittedName>
        <fullName evidence="1 2">Uncharacterized protein</fullName>
    </submittedName>
</protein>
<reference evidence="2" key="3">
    <citation type="submission" date="2020-12" db="UniProtKB">
        <authorList>
            <consortium name="EnsemblPlants"/>
        </authorList>
    </citation>
    <scope>IDENTIFICATION</scope>
</reference>
<keyword evidence="3" id="KW-1185">Reference proteome</keyword>
<dbReference type="PaxDb" id="3218-PP1S213_139V6.1"/>
<proteinExistence type="predicted"/>
<accession>A0A2K1K1X7</accession>
<organism evidence="1">
    <name type="scientific">Physcomitrium patens</name>
    <name type="common">Spreading-leaved earth moss</name>
    <name type="synonym">Physcomitrella patens</name>
    <dbReference type="NCBI Taxonomy" id="3218"/>
    <lineage>
        <taxon>Eukaryota</taxon>
        <taxon>Viridiplantae</taxon>
        <taxon>Streptophyta</taxon>
        <taxon>Embryophyta</taxon>
        <taxon>Bryophyta</taxon>
        <taxon>Bryophytina</taxon>
        <taxon>Bryopsida</taxon>
        <taxon>Funariidae</taxon>
        <taxon>Funariales</taxon>
        <taxon>Funariaceae</taxon>
        <taxon>Physcomitrium</taxon>
    </lineage>
</organism>
<reference evidence="1 3" key="1">
    <citation type="journal article" date="2008" name="Science">
        <title>The Physcomitrella genome reveals evolutionary insights into the conquest of land by plants.</title>
        <authorList>
            <person name="Rensing S."/>
            <person name="Lang D."/>
            <person name="Zimmer A."/>
            <person name="Terry A."/>
            <person name="Salamov A."/>
            <person name="Shapiro H."/>
            <person name="Nishiyama T."/>
            <person name="Perroud P.-F."/>
            <person name="Lindquist E."/>
            <person name="Kamisugi Y."/>
            <person name="Tanahashi T."/>
            <person name="Sakakibara K."/>
            <person name="Fujita T."/>
            <person name="Oishi K."/>
            <person name="Shin-I T."/>
            <person name="Kuroki Y."/>
            <person name="Toyoda A."/>
            <person name="Suzuki Y."/>
            <person name="Hashimoto A."/>
            <person name="Yamaguchi K."/>
            <person name="Sugano A."/>
            <person name="Kohara Y."/>
            <person name="Fujiyama A."/>
            <person name="Anterola A."/>
            <person name="Aoki S."/>
            <person name="Ashton N."/>
            <person name="Barbazuk W.B."/>
            <person name="Barker E."/>
            <person name="Bennetzen J."/>
            <person name="Bezanilla M."/>
            <person name="Blankenship R."/>
            <person name="Cho S.H."/>
            <person name="Dutcher S."/>
            <person name="Estelle M."/>
            <person name="Fawcett J.A."/>
            <person name="Gundlach H."/>
            <person name="Hanada K."/>
            <person name="Heyl A."/>
            <person name="Hicks K.A."/>
            <person name="Hugh J."/>
            <person name="Lohr M."/>
            <person name="Mayer K."/>
            <person name="Melkozernov A."/>
            <person name="Murata T."/>
            <person name="Nelson D."/>
            <person name="Pils B."/>
            <person name="Prigge M."/>
            <person name="Reiss B."/>
            <person name="Renner T."/>
            <person name="Rombauts S."/>
            <person name="Rushton P."/>
            <person name="Sanderfoot A."/>
            <person name="Schween G."/>
            <person name="Shiu S.-H."/>
            <person name="Stueber K."/>
            <person name="Theodoulou F.L."/>
            <person name="Tu H."/>
            <person name="Van de Peer Y."/>
            <person name="Verrier P.J."/>
            <person name="Waters E."/>
            <person name="Wood A."/>
            <person name="Yang L."/>
            <person name="Cove D."/>
            <person name="Cuming A."/>
            <person name="Hasebe M."/>
            <person name="Lucas S."/>
            <person name="Mishler D.B."/>
            <person name="Reski R."/>
            <person name="Grigoriev I."/>
            <person name="Quatrano R.S."/>
            <person name="Boore J.L."/>
        </authorList>
    </citation>
    <scope>NUCLEOTIDE SEQUENCE [LARGE SCALE GENOMIC DNA]</scope>
    <source>
        <strain evidence="2 3">cv. Gransden 2004</strain>
    </source>
</reference>
<name>A0A2K1K1X7_PHYPA</name>
<reference evidence="1 3" key="2">
    <citation type="journal article" date="2018" name="Plant J.">
        <title>The Physcomitrella patens chromosome-scale assembly reveals moss genome structure and evolution.</title>
        <authorList>
            <person name="Lang D."/>
            <person name="Ullrich K.K."/>
            <person name="Murat F."/>
            <person name="Fuchs J."/>
            <person name="Jenkins J."/>
            <person name="Haas F.B."/>
            <person name="Piednoel M."/>
            <person name="Gundlach H."/>
            <person name="Van Bel M."/>
            <person name="Meyberg R."/>
            <person name="Vives C."/>
            <person name="Morata J."/>
            <person name="Symeonidi A."/>
            <person name="Hiss M."/>
            <person name="Muchero W."/>
            <person name="Kamisugi Y."/>
            <person name="Saleh O."/>
            <person name="Blanc G."/>
            <person name="Decker E.L."/>
            <person name="van Gessel N."/>
            <person name="Grimwood J."/>
            <person name="Hayes R.D."/>
            <person name="Graham S.W."/>
            <person name="Gunter L.E."/>
            <person name="McDaniel S.F."/>
            <person name="Hoernstein S.N.W."/>
            <person name="Larsson A."/>
            <person name="Li F.W."/>
            <person name="Perroud P.F."/>
            <person name="Phillips J."/>
            <person name="Ranjan P."/>
            <person name="Rokshar D.S."/>
            <person name="Rothfels C.J."/>
            <person name="Schneider L."/>
            <person name="Shu S."/>
            <person name="Stevenson D.W."/>
            <person name="Thummler F."/>
            <person name="Tillich M."/>
            <person name="Villarreal Aguilar J.C."/>
            <person name="Widiez T."/>
            <person name="Wong G.K."/>
            <person name="Wymore A."/>
            <person name="Zhang Y."/>
            <person name="Zimmer A.D."/>
            <person name="Quatrano R.S."/>
            <person name="Mayer K.F.X."/>
            <person name="Goodstein D."/>
            <person name="Casacuberta J.M."/>
            <person name="Vandepoele K."/>
            <person name="Reski R."/>
            <person name="Cuming A.C."/>
            <person name="Tuskan G.A."/>
            <person name="Maumus F."/>
            <person name="Salse J."/>
            <person name="Schmutz J."/>
            <person name="Rensing S.A."/>
        </authorList>
    </citation>
    <scope>NUCLEOTIDE SEQUENCE [LARGE SCALE GENOMIC DNA]</scope>
    <source>
        <strain evidence="2 3">cv. Gransden 2004</strain>
    </source>
</reference>
<gene>
    <name evidence="1" type="ORF">PHYPA_012249</name>
</gene>
<evidence type="ECO:0000313" key="3">
    <source>
        <dbReference type="Proteomes" id="UP000006727"/>
    </source>
</evidence>
<dbReference type="InParanoid" id="A0A2K1K1X7"/>
<evidence type="ECO:0000313" key="2">
    <source>
        <dbReference type="EnsemblPlants" id="Pp3c9_3990V3.1"/>
    </source>
</evidence>
<dbReference type="Gramene" id="Pp3c9_3990V3.1">
    <property type="protein sequence ID" value="Pp3c9_3990V3.1"/>
    <property type="gene ID" value="Pp3c9_3990"/>
</dbReference>
<dbReference type="AlphaFoldDB" id="A0A2K1K1X7"/>
<dbReference type="Proteomes" id="UP000006727">
    <property type="component" value="Chromosome 9"/>
</dbReference>
<dbReference type="EnsemblPlants" id="Pp3c9_3990V3.1">
    <property type="protein sequence ID" value="Pp3c9_3990V3.1"/>
    <property type="gene ID" value="Pp3c9_3990"/>
</dbReference>
<dbReference type="EMBL" id="ABEU02000009">
    <property type="protein sequence ID" value="PNR47776.1"/>
    <property type="molecule type" value="Genomic_DNA"/>
</dbReference>
<sequence>MLLIAVGVSTSSRSSSYAVSEDFFKLGSKYGQGIRKRVAAGSIHRLDPVASGGFRFQWSVEVFLLRQKTTMHGVGTAKLVVVFRYMRSREPRHSGPMQCGTGLFRLQHMHRFATSGTLQNSWEKLRGDNRSEQQVVDSLNGGGGDINGVGQICLLLRVVADLLTKPTT</sequence>